<dbReference type="Pfam" id="PF00593">
    <property type="entry name" value="TonB_dep_Rec_b-barrel"/>
    <property type="match status" value="1"/>
</dbReference>
<evidence type="ECO:0000256" key="6">
    <source>
        <dbReference type="ARBA" id="ARBA00023077"/>
    </source>
</evidence>
<dbReference type="GO" id="GO:0044718">
    <property type="term" value="P:siderophore transmembrane transport"/>
    <property type="evidence" value="ECO:0007669"/>
    <property type="project" value="TreeGrafter"/>
</dbReference>
<accession>A0A937FZ74</accession>
<dbReference type="GO" id="GO:0009279">
    <property type="term" value="C:cell outer membrane"/>
    <property type="evidence" value="ECO:0007669"/>
    <property type="project" value="UniProtKB-SubCell"/>
</dbReference>
<feature type="chain" id="PRO_5038132706" evidence="11">
    <location>
        <begin position="20"/>
        <end position="835"/>
    </location>
</feature>
<keyword evidence="4" id="KW-0812">Transmembrane</keyword>
<dbReference type="InterPro" id="IPR012910">
    <property type="entry name" value="Plug_dom"/>
</dbReference>
<dbReference type="Pfam" id="PF07715">
    <property type="entry name" value="Plug"/>
    <property type="match status" value="1"/>
</dbReference>
<dbReference type="SUPFAM" id="SSF49464">
    <property type="entry name" value="Carboxypeptidase regulatory domain-like"/>
    <property type="match status" value="1"/>
</dbReference>
<evidence type="ECO:0000256" key="1">
    <source>
        <dbReference type="ARBA" id="ARBA00004571"/>
    </source>
</evidence>
<evidence type="ECO:0000259" key="12">
    <source>
        <dbReference type="Pfam" id="PF00593"/>
    </source>
</evidence>
<evidence type="ECO:0000256" key="8">
    <source>
        <dbReference type="ARBA" id="ARBA00023170"/>
    </source>
</evidence>
<evidence type="ECO:0000256" key="5">
    <source>
        <dbReference type="ARBA" id="ARBA00022729"/>
    </source>
</evidence>
<evidence type="ECO:0000256" key="4">
    <source>
        <dbReference type="ARBA" id="ARBA00022692"/>
    </source>
</evidence>
<keyword evidence="2" id="KW-0813">Transport</keyword>
<dbReference type="Pfam" id="PF16344">
    <property type="entry name" value="FecR_C"/>
    <property type="match status" value="1"/>
</dbReference>
<dbReference type="PANTHER" id="PTHR30069">
    <property type="entry name" value="TONB-DEPENDENT OUTER MEMBRANE RECEPTOR"/>
    <property type="match status" value="1"/>
</dbReference>
<evidence type="ECO:0000256" key="10">
    <source>
        <dbReference type="RuleBase" id="RU003357"/>
    </source>
</evidence>
<dbReference type="PANTHER" id="PTHR30069:SF29">
    <property type="entry name" value="HEMOGLOBIN AND HEMOGLOBIN-HAPTOGLOBIN-BINDING PROTEIN 1-RELATED"/>
    <property type="match status" value="1"/>
</dbReference>
<feature type="domain" description="Protein FecR C-terminal" evidence="14">
    <location>
        <begin position="23"/>
        <end position="87"/>
    </location>
</feature>
<dbReference type="Proteomes" id="UP000614216">
    <property type="component" value="Unassembled WGS sequence"/>
</dbReference>
<evidence type="ECO:0000256" key="9">
    <source>
        <dbReference type="ARBA" id="ARBA00023237"/>
    </source>
</evidence>
<dbReference type="AlphaFoldDB" id="A0A937FZ74"/>
<dbReference type="InterPro" id="IPR037066">
    <property type="entry name" value="Plug_dom_sf"/>
</dbReference>
<evidence type="ECO:0000259" key="13">
    <source>
        <dbReference type="Pfam" id="PF07715"/>
    </source>
</evidence>
<keyword evidence="5 11" id="KW-0732">Signal</keyword>
<dbReference type="RefSeq" id="WP_202857227.1">
    <property type="nucleotide sequence ID" value="NZ_JAEUGD010000053.1"/>
</dbReference>
<keyword evidence="16" id="KW-1185">Reference proteome</keyword>
<evidence type="ECO:0000259" key="14">
    <source>
        <dbReference type="Pfam" id="PF16344"/>
    </source>
</evidence>
<dbReference type="InterPro" id="IPR008969">
    <property type="entry name" value="CarboxyPept-like_regulatory"/>
</dbReference>
<keyword evidence="8 15" id="KW-0675">Receptor</keyword>
<comment type="similarity">
    <text evidence="10">Belongs to the TonB-dependent receptor family.</text>
</comment>
<comment type="caution">
    <text evidence="15">The sequence shown here is derived from an EMBL/GenBank/DDBJ whole genome shotgun (WGS) entry which is preliminary data.</text>
</comment>
<keyword evidence="9" id="KW-0998">Cell outer membrane</keyword>
<feature type="domain" description="TonB-dependent receptor plug" evidence="13">
    <location>
        <begin position="213"/>
        <end position="286"/>
    </location>
</feature>
<evidence type="ECO:0000256" key="3">
    <source>
        <dbReference type="ARBA" id="ARBA00022452"/>
    </source>
</evidence>
<dbReference type="SUPFAM" id="SSF56935">
    <property type="entry name" value="Porins"/>
    <property type="match status" value="1"/>
</dbReference>
<proteinExistence type="inferred from homology"/>
<evidence type="ECO:0000313" key="15">
    <source>
        <dbReference type="EMBL" id="MBL6447688.1"/>
    </source>
</evidence>
<dbReference type="EMBL" id="JAEUGD010000053">
    <property type="protein sequence ID" value="MBL6447688.1"/>
    <property type="molecule type" value="Genomic_DNA"/>
</dbReference>
<sequence length="835" mass="93888">MNKGFTLVLLLVFSLSSYAQEQKVPLHSILDKLEQQYQVTFTYVDKNIEGVFVVHPPKDSSLESALQFLEQQTGLIFRQLNNRFITISRAKAEENNICAILVDVATGEVVAGATIQAGNSFAVSDEAGKFTFQNLSSQDTALIRHLGYVPVNVPVRILSATPCTKLYLKQEVTTLNEIVVSNYITEGITKQVDGSFTIHTENLGILPGLTEPDVLQTLQALPGIHSINETVSDINVRGGTNDQNLVLWNGIRIYQPGHFFGLISVFNPYLVKEANLIKNGTSAALGESVSSTIDIHTDNDVAEEFTGGVGVNLINADAFVKVPLSDKTSIEVGGRRSIADVVKTSTYRQYFERTFSNTEVINASNDKVFGSNEAFYFYDASLKVTSEITKKDKLRFNFLGINNKITYEESAIMDGQTEFKTSSLRQRSMASNVVYERLWSKKVKTSAQAYLSSYGLKAINFDVLNAQRLIQENEILDIGFKLDSRVSLSKNMDILTGYQLSEIGVGNLEDINKPIFRRYIKEVVQTHSLFAEATFSSNSGNTNLRSGLRTNYFKKFDKVRLEPRLAFSQKILPYLSVEVLGELKSQVTTQIIDLQTDFLGVEKRRWILVNDNDVPLIRSKQISLGLQYNRPRFLVSVDGYYKKVDGIISSSQGFQNQYQFVRSIGTYDAIGFDFIMNKKFKRLSMWLSYSYARNTFSFKNFSPPEFPNNLDIRHSTTLGSTYQTRRFQFSVGANAHTGKPFTKPQVPEQIKDNQVIYDSPNSYRLDDYVRIDCSARYNFKVGKEIEAQAGGGVWNILDRKNIVNTYFQVGDSGSIREVDQKSLGITPNVFVRISF</sequence>
<evidence type="ECO:0000256" key="2">
    <source>
        <dbReference type="ARBA" id="ARBA00022448"/>
    </source>
</evidence>
<dbReference type="InterPro" id="IPR032508">
    <property type="entry name" value="FecR_C"/>
</dbReference>
<feature type="signal peptide" evidence="11">
    <location>
        <begin position="1"/>
        <end position="19"/>
    </location>
</feature>
<evidence type="ECO:0000256" key="7">
    <source>
        <dbReference type="ARBA" id="ARBA00023136"/>
    </source>
</evidence>
<dbReference type="InterPro" id="IPR039426">
    <property type="entry name" value="TonB-dep_rcpt-like"/>
</dbReference>
<evidence type="ECO:0000313" key="16">
    <source>
        <dbReference type="Proteomes" id="UP000614216"/>
    </source>
</evidence>
<keyword evidence="3" id="KW-1134">Transmembrane beta strand</keyword>
<evidence type="ECO:0000256" key="11">
    <source>
        <dbReference type="SAM" id="SignalP"/>
    </source>
</evidence>
<dbReference type="InterPro" id="IPR036942">
    <property type="entry name" value="Beta-barrel_TonB_sf"/>
</dbReference>
<dbReference type="GO" id="GO:0015344">
    <property type="term" value="F:siderophore uptake transmembrane transporter activity"/>
    <property type="evidence" value="ECO:0007669"/>
    <property type="project" value="TreeGrafter"/>
</dbReference>
<dbReference type="Gene3D" id="2.170.130.10">
    <property type="entry name" value="TonB-dependent receptor, plug domain"/>
    <property type="match status" value="1"/>
</dbReference>
<name>A0A937FZ74_9BACT</name>
<organism evidence="15 16">
    <name type="scientific">Fulvivirga marina</name>
    <dbReference type="NCBI Taxonomy" id="2494733"/>
    <lineage>
        <taxon>Bacteria</taxon>
        <taxon>Pseudomonadati</taxon>
        <taxon>Bacteroidota</taxon>
        <taxon>Cytophagia</taxon>
        <taxon>Cytophagales</taxon>
        <taxon>Fulvivirgaceae</taxon>
        <taxon>Fulvivirga</taxon>
    </lineage>
</organism>
<protein>
    <submittedName>
        <fullName evidence="15">TonB-dependent receptor</fullName>
    </submittedName>
</protein>
<comment type="subcellular location">
    <subcellularLocation>
        <location evidence="1">Cell outer membrane</location>
        <topology evidence="1">Multi-pass membrane protein</topology>
    </subcellularLocation>
</comment>
<keyword evidence="7 10" id="KW-0472">Membrane</keyword>
<gene>
    <name evidence="15" type="ORF">JMN32_15325</name>
</gene>
<keyword evidence="6 10" id="KW-0798">TonB box</keyword>
<feature type="domain" description="TonB-dependent receptor-like beta-barrel" evidence="12">
    <location>
        <begin position="432"/>
        <end position="789"/>
    </location>
</feature>
<dbReference type="InterPro" id="IPR000531">
    <property type="entry name" value="Beta-barrel_TonB"/>
</dbReference>
<reference evidence="15" key="1">
    <citation type="submission" date="2021-01" db="EMBL/GenBank/DDBJ databases">
        <title>Fulvivirga kasyanovii gen. nov., sp nov., a novel member of the phylum Bacteroidetes isolated from seawater in a mussel farm.</title>
        <authorList>
            <person name="Zhao L.-H."/>
            <person name="Wang Z.-J."/>
        </authorList>
    </citation>
    <scope>NUCLEOTIDE SEQUENCE</scope>
    <source>
        <strain evidence="15">29W222</strain>
    </source>
</reference>
<dbReference type="Gene3D" id="2.40.170.20">
    <property type="entry name" value="TonB-dependent receptor, beta-barrel domain"/>
    <property type="match status" value="1"/>
</dbReference>